<dbReference type="InterPro" id="IPR013658">
    <property type="entry name" value="SGL"/>
</dbReference>
<evidence type="ECO:0000256" key="2">
    <source>
        <dbReference type="PIRSR" id="PIRSR605511-1"/>
    </source>
</evidence>
<dbReference type="PANTHER" id="PTHR10907:SF47">
    <property type="entry name" value="REGUCALCIN"/>
    <property type="match status" value="1"/>
</dbReference>
<name>A0A9W8YXF2_9PEZI</name>
<evidence type="ECO:0000313" key="6">
    <source>
        <dbReference type="Proteomes" id="UP001140453"/>
    </source>
</evidence>
<dbReference type="OrthoDB" id="423498at2759"/>
<dbReference type="PRINTS" id="PR01790">
    <property type="entry name" value="SMP30FAMILY"/>
</dbReference>
<dbReference type="SUPFAM" id="SSF63829">
    <property type="entry name" value="Calcium-dependent phosphotriesterase"/>
    <property type="match status" value="1"/>
</dbReference>
<evidence type="ECO:0000256" key="3">
    <source>
        <dbReference type="PIRSR" id="PIRSR605511-2"/>
    </source>
</evidence>
<feature type="binding site" evidence="3">
    <location>
        <position position="109"/>
    </location>
    <ligand>
        <name>substrate</name>
    </ligand>
</feature>
<feature type="binding site" evidence="3">
    <location>
        <position position="18"/>
    </location>
    <ligand>
        <name>a divalent metal cation</name>
        <dbReference type="ChEBI" id="CHEBI:60240"/>
    </ligand>
</feature>
<feature type="domain" description="SMP-30/Gluconolactonase/LRE-like region" evidence="4">
    <location>
        <begin position="16"/>
        <end position="273"/>
    </location>
</feature>
<dbReference type="InterPro" id="IPR005511">
    <property type="entry name" value="SMP-30"/>
</dbReference>
<feature type="binding site" evidence="3">
    <location>
        <position position="165"/>
    </location>
    <ligand>
        <name>a divalent metal cation</name>
        <dbReference type="ChEBI" id="CHEBI:60240"/>
    </ligand>
</feature>
<comment type="cofactor">
    <cofactor evidence="3">
        <name>Zn(2+)</name>
        <dbReference type="ChEBI" id="CHEBI:29105"/>
    </cofactor>
    <text evidence="3">Binds 1 divalent metal cation per subunit.</text>
</comment>
<feature type="active site" description="Proton donor/acceptor" evidence="2">
    <location>
        <position position="214"/>
    </location>
</feature>
<sequence>MKEYTAELWLPSGSGLGESPLYRPSDDTFFFVDIKNQLVHSVPGRKGWESKRTYQLDECITRLHIVTNRPDVLAVQTKVGLALLSLASGTLKPIAAIRHQNNSLNEKVRMNDGGIDARGRWWAGSMALDEETPIGRLWSITKVSEQDENVAILELDNLVDTPVPNGPVWSPDDKTMYACETPAGKVFQFDYDIETGKATNKRLFVQLGDGGMPDGMAVDVEGYVWIAANSQGKLVRCSPTGQIVAVCSVPGAKMTSCPVFGGEDMKTLFITSIAAERSTGHVYRVDVEVPGVNRYEYRTS</sequence>
<keyword evidence="3" id="KW-0862">Zinc</keyword>
<gene>
    <name evidence="5" type="primary">CGR1_2</name>
    <name evidence="5" type="ORF">N0V93_002836</name>
</gene>
<protein>
    <submittedName>
        <fullName evidence="5">rRNA-processing protein cgr1</fullName>
    </submittedName>
</protein>
<dbReference type="PANTHER" id="PTHR10907">
    <property type="entry name" value="REGUCALCIN"/>
    <property type="match status" value="1"/>
</dbReference>
<proteinExistence type="inferred from homology"/>
<feature type="binding site" evidence="3">
    <location>
        <position position="214"/>
    </location>
    <ligand>
        <name>a divalent metal cation</name>
        <dbReference type="ChEBI" id="CHEBI:60240"/>
    </ligand>
</feature>
<comment type="caution">
    <text evidence="5">The sequence shown here is derived from an EMBL/GenBank/DDBJ whole genome shotgun (WGS) entry which is preliminary data.</text>
</comment>
<dbReference type="Proteomes" id="UP001140453">
    <property type="component" value="Unassembled WGS sequence"/>
</dbReference>
<feature type="binding site" evidence="3">
    <location>
        <position position="129"/>
    </location>
    <ligand>
        <name>substrate</name>
    </ligand>
</feature>
<comment type="similarity">
    <text evidence="1">Belongs to the SMP-30/CGR1 family.</text>
</comment>
<evidence type="ECO:0000256" key="1">
    <source>
        <dbReference type="ARBA" id="ARBA00008853"/>
    </source>
</evidence>
<dbReference type="AlphaFoldDB" id="A0A9W8YXF2"/>
<dbReference type="Gene3D" id="2.120.10.30">
    <property type="entry name" value="TolB, C-terminal domain"/>
    <property type="match status" value="1"/>
</dbReference>
<evidence type="ECO:0000313" key="5">
    <source>
        <dbReference type="EMBL" id="KAJ4393623.1"/>
    </source>
</evidence>
<dbReference type="InterPro" id="IPR011042">
    <property type="entry name" value="6-blade_b-propeller_TolB-like"/>
</dbReference>
<accession>A0A9W8YXF2</accession>
<dbReference type="Pfam" id="PF08450">
    <property type="entry name" value="SGL"/>
    <property type="match status" value="1"/>
</dbReference>
<dbReference type="EMBL" id="JAPEVB010000002">
    <property type="protein sequence ID" value="KAJ4393623.1"/>
    <property type="molecule type" value="Genomic_DNA"/>
</dbReference>
<feature type="binding site" evidence="3">
    <location>
        <position position="111"/>
    </location>
    <ligand>
        <name>substrate</name>
    </ligand>
</feature>
<reference evidence="5" key="1">
    <citation type="submission" date="2022-10" db="EMBL/GenBank/DDBJ databases">
        <title>Tapping the CABI collections for fungal endophytes: first genome assemblies for Collariella, Neodidymelliopsis, Ascochyta clinopodiicola, Didymella pomorum, Didymosphaeria variabile, Neocosmospora piperis and Neocucurbitaria cava.</title>
        <authorList>
            <person name="Hill R."/>
        </authorList>
    </citation>
    <scope>NUCLEOTIDE SEQUENCE</scope>
    <source>
        <strain evidence="5">IMI 355082</strain>
    </source>
</reference>
<evidence type="ECO:0000259" key="4">
    <source>
        <dbReference type="Pfam" id="PF08450"/>
    </source>
</evidence>
<keyword evidence="3" id="KW-0479">Metal-binding</keyword>
<dbReference type="GO" id="GO:0004341">
    <property type="term" value="F:gluconolactonase activity"/>
    <property type="evidence" value="ECO:0007669"/>
    <property type="project" value="TreeGrafter"/>
</dbReference>
<keyword evidence="6" id="KW-1185">Reference proteome</keyword>
<dbReference type="GO" id="GO:0005509">
    <property type="term" value="F:calcium ion binding"/>
    <property type="evidence" value="ECO:0007669"/>
    <property type="project" value="TreeGrafter"/>
</dbReference>
<organism evidence="5 6">
    <name type="scientific">Gnomoniopsis smithogilvyi</name>
    <dbReference type="NCBI Taxonomy" id="1191159"/>
    <lineage>
        <taxon>Eukaryota</taxon>
        <taxon>Fungi</taxon>
        <taxon>Dikarya</taxon>
        <taxon>Ascomycota</taxon>
        <taxon>Pezizomycotina</taxon>
        <taxon>Sordariomycetes</taxon>
        <taxon>Sordariomycetidae</taxon>
        <taxon>Diaporthales</taxon>
        <taxon>Gnomoniaceae</taxon>
        <taxon>Gnomoniopsis</taxon>
    </lineage>
</organism>